<dbReference type="Pfam" id="PF04082">
    <property type="entry name" value="Fungal_trans"/>
    <property type="match status" value="1"/>
</dbReference>
<dbReference type="SUPFAM" id="SSF57701">
    <property type="entry name" value="Zn2/Cys6 DNA-binding domain"/>
    <property type="match status" value="1"/>
</dbReference>
<keyword evidence="4" id="KW-0804">Transcription</keyword>
<evidence type="ECO:0000256" key="4">
    <source>
        <dbReference type="ARBA" id="ARBA00023163"/>
    </source>
</evidence>
<dbReference type="Gene3D" id="4.10.240.10">
    <property type="entry name" value="Zn(2)-C6 fungal-type DNA-binding domain"/>
    <property type="match status" value="1"/>
</dbReference>
<keyword evidence="8" id="KW-1185">Reference proteome</keyword>
<evidence type="ECO:0000256" key="2">
    <source>
        <dbReference type="ARBA" id="ARBA00022723"/>
    </source>
</evidence>
<evidence type="ECO:0000313" key="7">
    <source>
        <dbReference type="EMBL" id="KAH7142664.1"/>
    </source>
</evidence>
<dbReference type="InterPro" id="IPR036864">
    <property type="entry name" value="Zn2-C6_fun-type_DNA-bd_sf"/>
</dbReference>
<dbReference type="PANTHER" id="PTHR47338:SF16">
    <property type="entry name" value="TRANSCRIPTION FACTOR, PUTATIVE (AFU_ORTHOLOGUE AFUA_2G09360)-RELATED"/>
    <property type="match status" value="1"/>
</dbReference>
<dbReference type="EMBL" id="JAGMUU010000011">
    <property type="protein sequence ID" value="KAH7142664.1"/>
    <property type="molecule type" value="Genomic_DNA"/>
</dbReference>
<dbReference type="OrthoDB" id="1924787at2759"/>
<feature type="domain" description="Zn(2)-C6 fungal-type" evidence="6">
    <location>
        <begin position="6"/>
        <end position="38"/>
    </location>
</feature>
<comment type="caution">
    <text evidence="7">The sequence shown here is derived from an EMBL/GenBank/DDBJ whole genome shotgun (WGS) entry which is preliminary data.</text>
</comment>
<dbReference type="Pfam" id="PF00172">
    <property type="entry name" value="Zn_clus"/>
    <property type="match status" value="1"/>
</dbReference>
<proteinExistence type="predicted"/>
<organism evidence="7 8">
    <name type="scientific">Dactylonectria estremocensis</name>
    <dbReference type="NCBI Taxonomy" id="1079267"/>
    <lineage>
        <taxon>Eukaryota</taxon>
        <taxon>Fungi</taxon>
        <taxon>Dikarya</taxon>
        <taxon>Ascomycota</taxon>
        <taxon>Pezizomycotina</taxon>
        <taxon>Sordariomycetes</taxon>
        <taxon>Hypocreomycetidae</taxon>
        <taxon>Hypocreales</taxon>
        <taxon>Nectriaceae</taxon>
        <taxon>Dactylonectria</taxon>
    </lineage>
</organism>
<dbReference type="PANTHER" id="PTHR47338">
    <property type="entry name" value="ZN(II)2CYS6 TRANSCRIPTION FACTOR (EUROFUNG)-RELATED"/>
    <property type="match status" value="1"/>
</dbReference>
<accession>A0A9P9J542</accession>
<dbReference type="InterPro" id="IPR050815">
    <property type="entry name" value="TF_fung"/>
</dbReference>
<dbReference type="GO" id="GO:0003677">
    <property type="term" value="F:DNA binding"/>
    <property type="evidence" value="ECO:0007669"/>
    <property type="project" value="InterPro"/>
</dbReference>
<evidence type="ECO:0000259" key="6">
    <source>
        <dbReference type="PROSITE" id="PS50048"/>
    </source>
</evidence>
<dbReference type="GO" id="GO:0000981">
    <property type="term" value="F:DNA-binding transcription factor activity, RNA polymerase II-specific"/>
    <property type="evidence" value="ECO:0007669"/>
    <property type="project" value="InterPro"/>
</dbReference>
<dbReference type="InterPro" id="IPR007219">
    <property type="entry name" value="XnlR_reg_dom"/>
</dbReference>
<dbReference type="PROSITE" id="PS50048">
    <property type="entry name" value="ZN2_CY6_FUNGAL_2"/>
    <property type="match status" value="1"/>
</dbReference>
<dbReference type="GO" id="GO:0006351">
    <property type="term" value="P:DNA-templated transcription"/>
    <property type="evidence" value="ECO:0007669"/>
    <property type="project" value="InterPro"/>
</dbReference>
<dbReference type="GO" id="GO:0008270">
    <property type="term" value="F:zinc ion binding"/>
    <property type="evidence" value="ECO:0007669"/>
    <property type="project" value="InterPro"/>
</dbReference>
<gene>
    <name evidence="7" type="ORF">B0J13DRAFT_555926</name>
</gene>
<name>A0A9P9J542_9HYPO</name>
<dbReference type="Proteomes" id="UP000717696">
    <property type="component" value="Unassembled WGS sequence"/>
</dbReference>
<dbReference type="InterPro" id="IPR001138">
    <property type="entry name" value="Zn2Cys6_DnaBD"/>
</dbReference>
<evidence type="ECO:0000256" key="1">
    <source>
        <dbReference type="ARBA" id="ARBA00004123"/>
    </source>
</evidence>
<dbReference type="PROSITE" id="PS00463">
    <property type="entry name" value="ZN2_CY6_FUNGAL_1"/>
    <property type="match status" value="1"/>
</dbReference>
<evidence type="ECO:0000256" key="5">
    <source>
        <dbReference type="ARBA" id="ARBA00023242"/>
    </source>
</evidence>
<protein>
    <submittedName>
        <fullName evidence="7">NADH dehydrogenase</fullName>
    </submittedName>
</protein>
<dbReference type="CDD" id="cd12148">
    <property type="entry name" value="fungal_TF_MHR"/>
    <property type="match status" value="1"/>
</dbReference>
<dbReference type="CDD" id="cd00067">
    <property type="entry name" value="GAL4"/>
    <property type="match status" value="1"/>
</dbReference>
<comment type="subcellular location">
    <subcellularLocation>
        <location evidence="1">Nucleus</location>
    </subcellularLocation>
</comment>
<dbReference type="GO" id="GO:0005634">
    <property type="term" value="C:nucleus"/>
    <property type="evidence" value="ECO:0007669"/>
    <property type="project" value="UniProtKB-SubCell"/>
</dbReference>
<sequence>MKNATACKQCRLSKRKCWRSGTEAACSQCRRSEINCSFAPDHNIDNLGPSHAQQDVHVHGLSQNPPLADPLTEDLAETYIRCIHDRPHSIFHLPTLRAAVRDRTINPGLLYAILSFGARFHPSREISCLADSYLEHSKRHLNQDIENICIENIQTCVLLGNLSAASLRPKSEALYLGIAIRMAVILGFDKQTDGEPVVLQELKRRIWWTLFVFDQWCSAGNDISRNVSGFCRTVDLPMDETVFHGLDARLCQTGWPSRPDPGLWAYMATLAQIFAAIQDINKGLTQKDRVDQADIDEIVVGLAARLKAWVEDLPTDVQYNETNLLFHRERGVGGAFAALHMGFFHYSTLLYYLYLDGQRATTAMTQNFSDQCKIMAVSQSNLLRRARTLGNCELLFPGVGHAAVVSSSVLLHTYLRGGEDEVAIAKDGLDSNFQVLKELRQYWPSIEMVVRRLAVFQDTCMAAAATEGYKFGSWVVKFLLEYHRPL</sequence>
<reference evidence="7" key="1">
    <citation type="journal article" date="2021" name="Nat. Commun.">
        <title>Genetic determinants of endophytism in the Arabidopsis root mycobiome.</title>
        <authorList>
            <person name="Mesny F."/>
            <person name="Miyauchi S."/>
            <person name="Thiergart T."/>
            <person name="Pickel B."/>
            <person name="Atanasova L."/>
            <person name="Karlsson M."/>
            <person name="Huettel B."/>
            <person name="Barry K.W."/>
            <person name="Haridas S."/>
            <person name="Chen C."/>
            <person name="Bauer D."/>
            <person name="Andreopoulos W."/>
            <person name="Pangilinan J."/>
            <person name="LaButti K."/>
            <person name="Riley R."/>
            <person name="Lipzen A."/>
            <person name="Clum A."/>
            <person name="Drula E."/>
            <person name="Henrissat B."/>
            <person name="Kohler A."/>
            <person name="Grigoriev I.V."/>
            <person name="Martin F.M."/>
            <person name="Hacquard S."/>
        </authorList>
    </citation>
    <scope>NUCLEOTIDE SEQUENCE</scope>
    <source>
        <strain evidence="7">MPI-CAGE-AT-0021</strain>
    </source>
</reference>
<dbReference type="AlphaFoldDB" id="A0A9P9J542"/>
<dbReference type="SMART" id="SM00906">
    <property type="entry name" value="Fungal_trans"/>
    <property type="match status" value="1"/>
</dbReference>
<evidence type="ECO:0000256" key="3">
    <source>
        <dbReference type="ARBA" id="ARBA00023015"/>
    </source>
</evidence>
<evidence type="ECO:0000313" key="8">
    <source>
        <dbReference type="Proteomes" id="UP000717696"/>
    </source>
</evidence>
<dbReference type="SMART" id="SM00066">
    <property type="entry name" value="GAL4"/>
    <property type="match status" value="1"/>
</dbReference>
<keyword evidence="2" id="KW-0479">Metal-binding</keyword>
<keyword evidence="5" id="KW-0539">Nucleus</keyword>
<keyword evidence="3" id="KW-0805">Transcription regulation</keyword>